<protein>
    <recommendedName>
        <fullName evidence="5">glucan endo-1,3-beta-D-glucosidase</fullName>
        <ecNumber evidence="5">3.2.1.39</ecNumber>
    </recommendedName>
    <alternativeName>
        <fullName evidence="18">Endo-1,3-beta-glucanase btgC</fullName>
    </alternativeName>
    <alternativeName>
        <fullName evidence="17">Laminarinase btgC</fullName>
    </alternativeName>
</protein>
<keyword evidence="12" id="KW-0325">Glycoprotein</keyword>
<evidence type="ECO:0000256" key="14">
    <source>
        <dbReference type="ARBA" id="ARBA00023316"/>
    </source>
</evidence>
<keyword evidence="21" id="KW-0812">Transmembrane</keyword>
<dbReference type="Proteomes" id="UP000298030">
    <property type="component" value="Unassembled WGS sequence"/>
</dbReference>
<comment type="catalytic activity">
    <reaction evidence="1">
        <text>Hydrolysis of (1-&gt;3)-beta-D-glucosidic linkages in (1-&gt;3)-beta-D-glucans.</text>
        <dbReference type="EC" id="3.2.1.39"/>
    </reaction>
</comment>
<dbReference type="PANTHER" id="PTHR16631:SF17">
    <property type="entry name" value="GLUCAN ENDO-1,3-BETA-GLUCOSIDASE BTGC"/>
    <property type="match status" value="1"/>
</dbReference>
<dbReference type="GO" id="GO:0009986">
    <property type="term" value="C:cell surface"/>
    <property type="evidence" value="ECO:0007669"/>
    <property type="project" value="TreeGrafter"/>
</dbReference>
<reference evidence="22 23" key="1">
    <citation type="journal article" date="2019" name="Nat. Ecol. Evol.">
        <title>Megaphylogeny resolves global patterns of mushroom evolution.</title>
        <authorList>
            <person name="Varga T."/>
            <person name="Krizsan K."/>
            <person name="Foldi C."/>
            <person name="Dima B."/>
            <person name="Sanchez-Garcia M."/>
            <person name="Sanchez-Ramirez S."/>
            <person name="Szollosi G.J."/>
            <person name="Szarkandi J.G."/>
            <person name="Papp V."/>
            <person name="Albert L."/>
            <person name="Andreopoulos W."/>
            <person name="Angelini C."/>
            <person name="Antonin V."/>
            <person name="Barry K.W."/>
            <person name="Bougher N.L."/>
            <person name="Buchanan P."/>
            <person name="Buyck B."/>
            <person name="Bense V."/>
            <person name="Catcheside P."/>
            <person name="Chovatia M."/>
            <person name="Cooper J."/>
            <person name="Damon W."/>
            <person name="Desjardin D."/>
            <person name="Finy P."/>
            <person name="Geml J."/>
            <person name="Haridas S."/>
            <person name="Hughes K."/>
            <person name="Justo A."/>
            <person name="Karasinski D."/>
            <person name="Kautmanova I."/>
            <person name="Kiss B."/>
            <person name="Kocsube S."/>
            <person name="Kotiranta H."/>
            <person name="LaButti K.M."/>
            <person name="Lechner B.E."/>
            <person name="Liimatainen K."/>
            <person name="Lipzen A."/>
            <person name="Lukacs Z."/>
            <person name="Mihaltcheva S."/>
            <person name="Morgado L.N."/>
            <person name="Niskanen T."/>
            <person name="Noordeloos M.E."/>
            <person name="Ohm R.A."/>
            <person name="Ortiz-Santana B."/>
            <person name="Ovrebo C."/>
            <person name="Racz N."/>
            <person name="Riley R."/>
            <person name="Savchenko A."/>
            <person name="Shiryaev A."/>
            <person name="Soop K."/>
            <person name="Spirin V."/>
            <person name="Szebenyi C."/>
            <person name="Tomsovsky M."/>
            <person name="Tulloss R.E."/>
            <person name="Uehling J."/>
            <person name="Grigoriev I.V."/>
            <person name="Vagvolgyi C."/>
            <person name="Papp T."/>
            <person name="Martin F.M."/>
            <person name="Miettinen O."/>
            <person name="Hibbett D.S."/>
            <person name="Nagy L.G."/>
        </authorList>
    </citation>
    <scope>NUCLEOTIDE SEQUENCE [LARGE SCALE GENOMIC DNA]</scope>
    <source>
        <strain evidence="22 23">FP101781</strain>
    </source>
</reference>
<keyword evidence="10 22" id="KW-0378">Hydrolase</keyword>
<gene>
    <name evidence="22" type="ORF">FA13DRAFT_1756099</name>
</gene>
<comment type="function">
    <text evidence="16">Glucanases play a role in cell expansion during growth, in cell-cell fusion during mating, and in spore release during sporulation. This enzyme may be involved in beta-glucan degradation. Active on laminarin and lichenan.</text>
</comment>
<organism evidence="22 23">
    <name type="scientific">Coprinellus micaceus</name>
    <name type="common">Glistening ink-cap mushroom</name>
    <name type="synonym">Coprinus micaceus</name>
    <dbReference type="NCBI Taxonomy" id="71717"/>
    <lineage>
        <taxon>Eukaryota</taxon>
        <taxon>Fungi</taxon>
        <taxon>Dikarya</taxon>
        <taxon>Basidiomycota</taxon>
        <taxon>Agaricomycotina</taxon>
        <taxon>Agaricomycetes</taxon>
        <taxon>Agaricomycetidae</taxon>
        <taxon>Agaricales</taxon>
        <taxon>Agaricineae</taxon>
        <taxon>Psathyrellaceae</taxon>
        <taxon>Coprinellus</taxon>
    </lineage>
</organism>
<dbReference type="GO" id="GO:0000272">
    <property type="term" value="P:polysaccharide catabolic process"/>
    <property type="evidence" value="ECO:0007669"/>
    <property type="project" value="UniProtKB-KW"/>
</dbReference>
<keyword evidence="21" id="KW-1133">Transmembrane helix</keyword>
<evidence type="ECO:0000256" key="3">
    <source>
        <dbReference type="ARBA" id="ARBA00004401"/>
    </source>
</evidence>
<dbReference type="EMBL" id="QPFP01000043">
    <property type="protein sequence ID" value="TEB26994.1"/>
    <property type="molecule type" value="Genomic_DNA"/>
</dbReference>
<evidence type="ECO:0000256" key="6">
    <source>
        <dbReference type="ARBA" id="ARBA00022475"/>
    </source>
</evidence>
<evidence type="ECO:0000256" key="5">
    <source>
        <dbReference type="ARBA" id="ARBA00012780"/>
    </source>
</evidence>
<name>A0A4Y7SZD5_COPMI</name>
<evidence type="ECO:0000256" key="10">
    <source>
        <dbReference type="ARBA" id="ARBA00022801"/>
    </source>
</evidence>
<dbReference type="PANTHER" id="PTHR16631">
    <property type="entry name" value="GLUCAN 1,3-BETA-GLUCOSIDASE"/>
    <property type="match status" value="1"/>
</dbReference>
<evidence type="ECO:0000256" key="19">
    <source>
        <dbReference type="RuleBase" id="RU004335"/>
    </source>
</evidence>
<keyword evidence="14" id="KW-0961">Cell wall biogenesis/degradation</keyword>
<evidence type="ECO:0000256" key="18">
    <source>
        <dbReference type="ARBA" id="ARBA00043078"/>
    </source>
</evidence>
<dbReference type="InterPro" id="IPR017853">
    <property type="entry name" value="GH"/>
</dbReference>
<evidence type="ECO:0000256" key="15">
    <source>
        <dbReference type="ARBA" id="ARBA00023326"/>
    </source>
</evidence>
<keyword evidence="13" id="KW-0119">Carbohydrate metabolism</keyword>
<dbReference type="GO" id="GO:0071555">
    <property type="term" value="P:cell wall organization"/>
    <property type="evidence" value="ECO:0007669"/>
    <property type="project" value="UniProtKB-KW"/>
</dbReference>
<evidence type="ECO:0000256" key="2">
    <source>
        <dbReference type="ARBA" id="ARBA00004191"/>
    </source>
</evidence>
<evidence type="ECO:0000256" key="17">
    <source>
        <dbReference type="ARBA" id="ARBA00042373"/>
    </source>
</evidence>
<keyword evidence="15" id="KW-0624">Polysaccharide degradation</keyword>
<evidence type="ECO:0000256" key="16">
    <source>
        <dbReference type="ARBA" id="ARBA00037649"/>
    </source>
</evidence>
<dbReference type="GO" id="GO:0005886">
    <property type="term" value="C:plasma membrane"/>
    <property type="evidence" value="ECO:0007669"/>
    <property type="project" value="UniProtKB-SubCell"/>
</dbReference>
<evidence type="ECO:0000313" key="23">
    <source>
        <dbReference type="Proteomes" id="UP000298030"/>
    </source>
</evidence>
<feature type="region of interest" description="Disordered" evidence="20">
    <location>
        <begin position="77"/>
        <end position="102"/>
    </location>
</feature>
<proteinExistence type="inferred from homology"/>
<evidence type="ECO:0000256" key="11">
    <source>
        <dbReference type="ARBA" id="ARBA00023136"/>
    </source>
</evidence>
<feature type="compositionally biased region" description="Low complexity" evidence="20">
    <location>
        <begin position="21"/>
        <end position="33"/>
    </location>
</feature>
<sequence>MSEGRYSDSNFGGKGIGSGSGSLRPSSSALDSGPSPWLQQQQKGANRSKWLIWGAVFGVVGLAIVGIVVGVVVSKNNSKSSSSSSSSGVIKQTDPNDPSTFVKDSRLHQSFYGMAYTPKDSQLPGCGNKLADVITDVQLMSQLTKRIRLYGSDCNQTALVLEAIKRTKVDMEVFLGNYPVPTDGGEAYRRQRDAMKEAIKTYGTDHIAGVTVGNEFYAQVSFPYDIPSYLNANGATDANSATGDTGAALLIANIDDTRQMLADLSLSKTLPVGTSDAGSYFNTKVLEAVDYGMANVHPWFANVSAEQSAAWTANFFQEVDVAAASALSNNPKMYIAETGWPTDSSDAGNANNGASPASVAGLQTFMDTFVCQANTNGTGYFFFEFFDEPWKDAQFGGVEGWWGLFTSDRKLKNITIPTCTAP</sequence>
<keyword evidence="11 21" id="KW-0472">Membrane</keyword>
<dbReference type="Pfam" id="PF00332">
    <property type="entry name" value="Glyco_hydro_17"/>
    <property type="match status" value="1"/>
</dbReference>
<dbReference type="STRING" id="71717.A0A4Y7SZD5"/>
<evidence type="ECO:0000256" key="13">
    <source>
        <dbReference type="ARBA" id="ARBA00023277"/>
    </source>
</evidence>
<keyword evidence="6" id="KW-1003">Cell membrane</keyword>
<accession>A0A4Y7SZD5</accession>
<dbReference type="InterPro" id="IPR050732">
    <property type="entry name" value="Beta-glucan_modifiers"/>
</dbReference>
<keyword evidence="8" id="KW-0964">Secreted</keyword>
<dbReference type="SUPFAM" id="SSF51445">
    <property type="entry name" value="(Trans)glycosidases"/>
    <property type="match status" value="1"/>
</dbReference>
<evidence type="ECO:0000256" key="9">
    <source>
        <dbReference type="ARBA" id="ARBA00022729"/>
    </source>
</evidence>
<feature type="transmembrane region" description="Helical" evidence="21">
    <location>
        <begin position="50"/>
        <end position="73"/>
    </location>
</feature>
<evidence type="ECO:0000256" key="12">
    <source>
        <dbReference type="ARBA" id="ARBA00023180"/>
    </source>
</evidence>
<feature type="compositionally biased region" description="Low complexity" evidence="20">
    <location>
        <begin position="77"/>
        <end position="89"/>
    </location>
</feature>
<feature type="region of interest" description="Disordered" evidence="20">
    <location>
        <begin position="1"/>
        <end position="41"/>
    </location>
</feature>
<keyword evidence="23" id="KW-1185">Reference proteome</keyword>
<dbReference type="EC" id="3.2.1.39" evidence="5"/>
<dbReference type="InterPro" id="IPR000490">
    <property type="entry name" value="Glyco_hydro_17"/>
</dbReference>
<dbReference type="GO" id="GO:0005576">
    <property type="term" value="C:extracellular region"/>
    <property type="evidence" value="ECO:0007669"/>
    <property type="project" value="TreeGrafter"/>
</dbReference>
<evidence type="ECO:0000256" key="1">
    <source>
        <dbReference type="ARBA" id="ARBA00000382"/>
    </source>
</evidence>
<evidence type="ECO:0000256" key="8">
    <source>
        <dbReference type="ARBA" id="ARBA00022525"/>
    </source>
</evidence>
<evidence type="ECO:0000313" key="22">
    <source>
        <dbReference type="EMBL" id="TEB26994.1"/>
    </source>
</evidence>
<dbReference type="GO" id="GO:0009277">
    <property type="term" value="C:fungal-type cell wall"/>
    <property type="evidence" value="ECO:0007669"/>
    <property type="project" value="TreeGrafter"/>
</dbReference>
<evidence type="ECO:0000256" key="21">
    <source>
        <dbReference type="SAM" id="Phobius"/>
    </source>
</evidence>
<keyword evidence="9" id="KW-0732">Signal</keyword>
<dbReference type="Gene3D" id="3.20.20.80">
    <property type="entry name" value="Glycosidases"/>
    <property type="match status" value="2"/>
</dbReference>
<evidence type="ECO:0000256" key="20">
    <source>
        <dbReference type="SAM" id="MobiDB-lite"/>
    </source>
</evidence>
<comment type="similarity">
    <text evidence="4 19">Belongs to the glycosyl hydrolase 17 family.</text>
</comment>
<comment type="caution">
    <text evidence="22">The sequence shown here is derived from an EMBL/GenBank/DDBJ whole genome shotgun (WGS) entry which is preliminary data.</text>
</comment>
<dbReference type="GO" id="GO:0042973">
    <property type="term" value="F:glucan endo-1,3-beta-D-glucosidase activity"/>
    <property type="evidence" value="ECO:0007669"/>
    <property type="project" value="UniProtKB-EC"/>
</dbReference>
<dbReference type="AlphaFoldDB" id="A0A4Y7SZD5"/>
<comment type="subcellular location">
    <subcellularLocation>
        <location evidence="3">Cell membrane</location>
        <topology evidence="3">Single-pass type II membrane protein</topology>
    </subcellularLocation>
    <subcellularLocation>
        <location evidence="2">Secreted</location>
        <location evidence="2">Cell wall</location>
    </subcellularLocation>
</comment>
<evidence type="ECO:0000256" key="4">
    <source>
        <dbReference type="ARBA" id="ARBA00008773"/>
    </source>
</evidence>
<dbReference type="OrthoDB" id="68336at2759"/>
<keyword evidence="7" id="KW-0134">Cell wall</keyword>
<evidence type="ECO:0000256" key="7">
    <source>
        <dbReference type="ARBA" id="ARBA00022512"/>
    </source>
</evidence>